<sequence>MITGTFELVYSIPKRIGEVQLLVNRASDSKDSDPEFYDALCRASAVLLAAHLEAFLKELSSNVIADLNYHIRDFAQMPEILKREFCRKIAFYKGVESSEIEKRIRQLMDFFERNNVAIDLSAFSYNENPNKNPSPDLIQSTLNKIGVPNVLHSIKGEDFTSVFDGNYRTDWAMRRKMRKATSAVYSFPYRSLAGDFSFERRRPASGEKTLWHEFIETVMTRRHSIVHGDTIENSSSATELGRDAEKLLVLMYGLSFSVATWFAERGA</sequence>
<feature type="domain" description="RiboL-PSP-HEPN" evidence="1">
    <location>
        <begin position="14"/>
        <end position="251"/>
    </location>
</feature>
<gene>
    <name evidence="2" type="ORF">KYN89_13955</name>
</gene>
<proteinExistence type="predicted"/>
<evidence type="ECO:0000259" key="1">
    <source>
        <dbReference type="Pfam" id="PF18735"/>
    </source>
</evidence>
<reference evidence="2 3" key="1">
    <citation type="submission" date="2021-07" db="EMBL/GenBank/DDBJ databases">
        <title>Alteriqipengyuania abyssalis NZ-12B nov, sp.nov isolated from deep sea sponge in pacific ocean.</title>
        <authorList>
            <person name="Tareen S."/>
            <person name="Wink J."/>
        </authorList>
    </citation>
    <scope>NUCLEOTIDE SEQUENCE [LARGE SCALE GENOMIC DNA]</scope>
    <source>
        <strain evidence="2 3">NZ-12B</strain>
    </source>
</reference>
<dbReference type="InterPro" id="IPR041519">
    <property type="entry name" value="HEPN_RiboL-PSP"/>
</dbReference>
<protein>
    <recommendedName>
        <fullName evidence="1">RiboL-PSP-HEPN domain-containing protein</fullName>
    </recommendedName>
</protein>
<name>A0ABS7PGE7_9SPHN</name>
<dbReference type="Pfam" id="PF18735">
    <property type="entry name" value="HEPN_RiboL-PSP"/>
    <property type="match status" value="1"/>
</dbReference>
<dbReference type="RefSeq" id="WP_222825662.1">
    <property type="nucleotide sequence ID" value="NZ_JAHWXP010000004.1"/>
</dbReference>
<evidence type="ECO:0000313" key="2">
    <source>
        <dbReference type="EMBL" id="MBY8338150.1"/>
    </source>
</evidence>
<comment type="caution">
    <text evidence="2">The sequence shown here is derived from an EMBL/GenBank/DDBJ whole genome shotgun (WGS) entry which is preliminary data.</text>
</comment>
<accession>A0ABS7PGE7</accession>
<evidence type="ECO:0000313" key="3">
    <source>
        <dbReference type="Proteomes" id="UP000759298"/>
    </source>
</evidence>
<dbReference type="EMBL" id="JAHWXP010000004">
    <property type="protein sequence ID" value="MBY8338150.1"/>
    <property type="molecule type" value="Genomic_DNA"/>
</dbReference>
<organism evidence="2 3">
    <name type="scientific">Alteriqipengyuania abyssalis</name>
    <dbReference type="NCBI Taxonomy" id="2860200"/>
    <lineage>
        <taxon>Bacteria</taxon>
        <taxon>Pseudomonadati</taxon>
        <taxon>Pseudomonadota</taxon>
        <taxon>Alphaproteobacteria</taxon>
        <taxon>Sphingomonadales</taxon>
        <taxon>Erythrobacteraceae</taxon>
        <taxon>Alteriqipengyuania</taxon>
    </lineage>
</organism>
<dbReference type="Proteomes" id="UP000759298">
    <property type="component" value="Unassembled WGS sequence"/>
</dbReference>
<keyword evidence="3" id="KW-1185">Reference proteome</keyword>